<dbReference type="EMBL" id="GDID01001664">
    <property type="protein sequence ID" value="JAP94942.1"/>
    <property type="molecule type" value="Transcribed_RNA"/>
</dbReference>
<protein>
    <submittedName>
        <fullName evidence="1">Alpha/beta hydrolase family protein</fullName>
    </submittedName>
</protein>
<sequence length="235" mass="26369">PLDKVNQNKNLLKNIVTLDFENWDIKQKPKPIQIAIFDPVNENTENNGDVIIFVHGNHGTIYSIGPLVEKRADQLKKRIICFDWAGYGECQGVPNELALCQAAQRTCEYLINELNVPLNRIIVYGRSIGSVGATFIASRFKVKKLILQCPLASAYDVVFQNPLLPGNSLLNKERIKSFQNEILIIHGDQDKVIPLQNSYKLLKSIGVSDIIGSLEENGDKMLIGRKNLVTFVLLK</sequence>
<dbReference type="Gene3D" id="3.40.50.1820">
    <property type="entry name" value="alpha/beta hydrolase"/>
    <property type="match status" value="1"/>
</dbReference>
<reference evidence="1" key="1">
    <citation type="submission" date="2015-07" db="EMBL/GenBank/DDBJ databases">
        <title>Adaptation to a free-living lifestyle via gene acquisitions in the diplomonad Trepomonas sp. PC1.</title>
        <authorList>
            <person name="Xu F."/>
            <person name="Jerlstrom-Hultqvist J."/>
            <person name="Kolisko M."/>
            <person name="Simpson A.G.B."/>
            <person name="Roger A.J."/>
            <person name="Svard S.G."/>
            <person name="Andersson J.O."/>
        </authorList>
    </citation>
    <scope>NUCLEOTIDE SEQUENCE</scope>
    <source>
        <strain evidence="1">PC1</strain>
    </source>
</reference>
<name>A0A146KDW1_9EUKA</name>
<keyword evidence="1" id="KW-0378">Hydrolase</keyword>
<dbReference type="SUPFAM" id="SSF53474">
    <property type="entry name" value="alpha/beta-Hydrolases"/>
    <property type="match status" value="1"/>
</dbReference>
<dbReference type="AlphaFoldDB" id="A0A146KDW1"/>
<organism evidence="1">
    <name type="scientific">Trepomonas sp. PC1</name>
    <dbReference type="NCBI Taxonomy" id="1076344"/>
    <lineage>
        <taxon>Eukaryota</taxon>
        <taxon>Metamonada</taxon>
        <taxon>Diplomonadida</taxon>
        <taxon>Hexamitidae</taxon>
        <taxon>Hexamitinae</taxon>
        <taxon>Trepomonas</taxon>
    </lineage>
</organism>
<gene>
    <name evidence="1" type="ORF">TPC1_12215</name>
</gene>
<dbReference type="PANTHER" id="PTHR12277">
    <property type="entry name" value="ALPHA/BETA HYDROLASE DOMAIN-CONTAINING PROTEIN"/>
    <property type="match status" value="1"/>
</dbReference>
<evidence type="ECO:0000313" key="1">
    <source>
        <dbReference type="EMBL" id="JAP94942.1"/>
    </source>
</evidence>
<feature type="non-terminal residue" evidence="1">
    <location>
        <position position="1"/>
    </location>
</feature>
<dbReference type="InterPro" id="IPR010463">
    <property type="entry name" value="DUF1057"/>
</dbReference>
<dbReference type="InterPro" id="IPR029058">
    <property type="entry name" value="AB_hydrolase_fold"/>
</dbReference>
<dbReference type="Pfam" id="PF06342">
    <property type="entry name" value="DUF1057"/>
    <property type="match status" value="1"/>
</dbReference>
<dbReference type="PANTHER" id="PTHR12277:SF81">
    <property type="entry name" value="PROTEIN ABHD13"/>
    <property type="match status" value="1"/>
</dbReference>
<accession>A0A146KDW1</accession>
<dbReference type="GO" id="GO:0016787">
    <property type="term" value="F:hydrolase activity"/>
    <property type="evidence" value="ECO:0007669"/>
    <property type="project" value="UniProtKB-KW"/>
</dbReference>
<feature type="non-terminal residue" evidence="1">
    <location>
        <position position="235"/>
    </location>
</feature>
<proteinExistence type="predicted"/>